<keyword evidence="3" id="KW-0342">GTP-binding</keyword>
<keyword evidence="2" id="KW-0547">Nucleotide-binding</keyword>
<organism evidence="6 7">
    <name type="scientific">Reticulomyxa filosa</name>
    <dbReference type="NCBI Taxonomy" id="46433"/>
    <lineage>
        <taxon>Eukaryota</taxon>
        <taxon>Sar</taxon>
        <taxon>Rhizaria</taxon>
        <taxon>Retaria</taxon>
        <taxon>Foraminifera</taxon>
        <taxon>Monothalamids</taxon>
        <taxon>Reticulomyxidae</taxon>
        <taxon>Reticulomyxa</taxon>
    </lineage>
</organism>
<gene>
    <name evidence="6" type="ORF">RFI_12202</name>
</gene>
<protein>
    <submittedName>
        <fullName evidence="6">GNAS complex locus isoform 1</fullName>
    </submittedName>
</protein>
<dbReference type="GO" id="GO:0001664">
    <property type="term" value="F:G protein-coupled receptor binding"/>
    <property type="evidence" value="ECO:0007669"/>
    <property type="project" value="TreeGrafter"/>
</dbReference>
<dbReference type="GO" id="GO:0031683">
    <property type="term" value="F:G-protein beta/gamma-subunit complex binding"/>
    <property type="evidence" value="ECO:0007669"/>
    <property type="project" value="InterPro"/>
</dbReference>
<sequence length="97" mass="10968">MGNLCANDDAETKTTRNIDRMLVGVERSEKKENKLLLLGTGSSGKSTLFKGLRLVNGNEFEQTEKVDTRRMIRSNIVASIMTLLQKSQVKIFFEIIF</sequence>
<dbReference type="PANTHER" id="PTHR10218:SF302">
    <property type="entry name" value="GUANINE NUCLEOTIDE-BINDING PROTEIN ALPHA-5 SUBUNIT"/>
    <property type="match status" value="1"/>
</dbReference>
<keyword evidence="1 5" id="KW-0479">Metal-binding</keyword>
<evidence type="ECO:0000256" key="3">
    <source>
        <dbReference type="ARBA" id="ARBA00023134"/>
    </source>
</evidence>
<dbReference type="Proteomes" id="UP000023152">
    <property type="component" value="Unassembled WGS sequence"/>
</dbReference>
<evidence type="ECO:0000256" key="2">
    <source>
        <dbReference type="ARBA" id="ARBA00022741"/>
    </source>
</evidence>
<dbReference type="Pfam" id="PF00503">
    <property type="entry name" value="G-alpha"/>
    <property type="match status" value="1"/>
</dbReference>
<dbReference type="GO" id="GO:0005737">
    <property type="term" value="C:cytoplasm"/>
    <property type="evidence" value="ECO:0007669"/>
    <property type="project" value="TreeGrafter"/>
</dbReference>
<dbReference type="GO" id="GO:0005834">
    <property type="term" value="C:heterotrimeric G-protein complex"/>
    <property type="evidence" value="ECO:0007669"/>
    <property type="project" value="TreeGrafter"/>
</dbReference>
<dbReference type="EMBL" id="ASPP01008841">
    <property type="protein sequence ID" value="ETO24946.1"/>
    <property type="molecule type" value="Genomic_DNA"/>
</dbReference>
<accession>X6NG55</accession>
<feature type="binding site" evidence="5">
    <location>
        <position position="46"/>
    </location>
    <ligand>
        <name>Mg(2+)</name>
        <dbReference type="ChEBI" id="CHEBI:18420"/>
    </ligand>
</feature>
<dbReference type="SUPFAM" id="SSF52540">
    <property type="entry name" value="P-loop containing nucleoside triphosphate hydrolases"/>
    <property type="match status" value="1"/>
</dbReference>
<dbReference type="Gene3D" id="1.10.400.10">
    <property type="entry name" value="GI Alpha 1, domain 2-like"/>
    <property type="match status" value="1"/>
</dbReference>
<dbReference type="AlphaFoldDB" id="X6NG55"/>
<proteinExistence type="predicted"/>
<keyword evidence="5" id="KW-0460">Magnesium</keyword>
<comment type="caution">
    <text evidence="6">The sequence shown here is derived from an EMBL/GenBank/DDBJ whole genome shotgun (WGS) entry which is preliminary data.</text>
</comment>
<evidence type="ECO:0000313" key="7">
    <source>
        <dbReference type="Proteomes" id="UP000023152"/>
    </source>
</evidence>
<dbReference type="GO" id="GO:0003924">
    <property type="term" value="F:GTPase activity"/>
    <property type="evidence" value="ECO:0007669"/>
    <property type="project" value="InterPro"/>
</dbReference>
<dbReference type="GO" id="GO:0007188">
    <property type="term" value="P:adenylate cyclase-modulating G protein-coupled receptor signaling pathway"/>
    <property type="evidence" value="ECO:0007669"/>
    <property type="project" value="TreeGrafter"/>
</dbReference>
<name>X6NG55_RETFI</name>
<dbReference type="GO" id="GO:0005525">
    <property type="term" value="F:GTP binding"/>
    <property type="evidence" value="ECO:0007669"/>
    <property type="project" value="UniProtKB-KW"/>
</dbReference>
<reference evidence="6 7" key="1">
    <citation type="journal article" date="2013" name="Curr. Biol.">
        <title>The Genome of the Foraminiferan Reticulomyxa filosa.</title>
        <authorList>
            <person name="Glockner G."/>
            <person name="Hulsmann N."/>
            <person name="Schleicher M."/>
            <person name="Noegel A.A."/>
            <person name="Eichinger L."/>
            <person name="Gallinger C."/>
            <person name="Pawlowski J."/>
            <person name="Sierra R."/>
            <person name="Euteneuer U."/>
            <person name="Pillet L."/>
            <person name="Moustafa A."/>
            <person name="Platzer M."/>
            <person name="Groth M."/>
            <person name="Szafranski K."/>
            <person name="Schliwa M."/>
        </authorList>
    </citation>
    <scope>NUCLEOTIDE SEQUENCE [LARGE SCALE GENOMIC DNA]</scope>
</reference>
<keyword evidence="4" id="KW-0807">Transducer</keyword>
<dbReference type="InterPro" id="IPR011025">
    <property type="entry name" value="GproteinA_insert"/>
</dbReference>
<dbReference type="PANTHER" id="PTHR10218">
    <property type="entry name" value="GTP-BINDING PROTEIN ALPHA SUBUNIT"/>
    <property type="match status" value="1"/>
</dbReference>
<keyword evidence="7" id="KW-1185">Reference proteome</keyword>
<dbReference type="InterPro" id="IPR001019">
    <property type="entry name" value="Gprotein_alpha_su"/>
</dbReference>
<dbReference type="Gene3D" id="3.40.50.300">
    <property type="entry name" value="P-loop containing nucleotide triphosphate hydrolases"/>
    <property type="match status" value="1"/>
</dbReference>
<dbReference type="GO" id="GO:0046872">
    <property type="term" value="F:metal ion binding"/>
    <property type="evidence" value="ECO:0007669"/>
    <property type="project" value="UniProtKB-KW"/>
</dbReference>
<evidence type="ECO:0000256" key="5">
    <source>
        <dbReference type="PIRSR" id="PIRSR601019-2"/>
    </source>
</evidence>
<dbReference type="InterPro" id="IPR027417">
    <property type="entry name" value="P-loop_NTPase"/>
</dbReference>
<evidence type="ECO:0000256" key="4">
    <source>
        <dbReference type="ARBA" id="ARBA00023224"/>
    </source>
</evidence>
<evidence type="ECO:0000256" key="1">
    <source>
        <dbReference type="ARBA" id="ARBA00022723"/>
    </source>
</evidence>
<evidence type="ECO:0000313" key="6">
    <source>
        <dbReference type="EMBL" id="ETO24946.1"/>
    </source>
</evidence>